<proteinExistence type="predicted"/>
<keyword evidence="2" id="KW-1185">Reference proteome</keyword>
<gene>
    <name evidence="1" type="ORF">ACFO0C_29315</name>
</gene>
<dbReference type="EMBL" id="JBHSBL010000020">
    <property type="protein sequence ID" value="MFC4069052.1"/>
    <property type="molecule type" value="Genomic_DNA"/>
</dbReference>
<accession>A0ABV8IXS5</accession>
<evidence type="ECO:0000313" key="1">
    <source>
        <dbReference type="EMBL" id="MFC4069052.1"/>
    </source>
</evidence>
<protein>
    <submittedName>
        <fullName evidence="1">Uncharacterized protein</fullName>
    </submittedName>
</protein>
<comment type="caution">
    <text evidence="1">The sequence shown here is derived from an EMBL/GenBank/DDBJ whole genome shotgun (WGS) entry which is preliminary data.</text>
</comment>
<reference evidence="2" key="1">
    <citation type="journal article" date="2019" name="Int. J. Syst. Evol. Microbiol.">
        <title>The Global Catalogue of Microorganisms (GCM) 10K type strain sequencing project: providing services to taxonomists for standard genome sequencing and annotation.</title>
        <authorList>
            <consortium name="The Broad Institute Genomics Platform"/>
            <consortium name="The Broad Institute Genome Sequencing Center for Infectious Disease"/>
            <person name="Wu L."/>
            <person name="Ma J."/>
        </authorList>
    </citation>
    <scope>NUCLEOTIDE SEQUENCE [LARGE SCALE GENOMIC DNA]</scope>
    <source>
        <strain evidence="2">TBRC 5832</strain>
    </source>
</reference>
<sequence>MSDSVWQALIEALADGGVTDPHAALEALAGCGVDVNDLSPGQVVDVVLNSPHGPLFGRGSYHGTYDGIPNCWFSSDGKVYAPDGSCVGGY</sequence>
<organism evidence="1 2">
    <name type="scientific">Actinoplanes subglobosus</name>
    <dbReference type="NCBI Taxonomy" id="1547892"/>
    <lineage>
        <taxon>Bacteria</taxon>
        <taxon>Bacillati</taxon>
        <taxon>Actinomycetota</taxon>
        <taxon>Actinomycetes</taxon>
        <taxon>Micromonosporales</taxon>
        <taxon>Micromonosporaceae</taxon>
        <taxon>Actinoplanes</taxon>
    </lineage>
</organism>
<name>A0ABV8IXS5_9ACTN</name>
<evidence type="ECO:0000313" key="2">
    <source>
        <dbReference type="Proteomes" id="UP001595867"/>
    </source>
</evidence>
<dbReference type="RefSeq" id="WP_378069952.1">
    <property type="nucleotide sequence ID" value="NZ_JBHSBL010000020.1"/>
</dbReference>
<dbReference type="Proteomes" id="UP001595867">
    <property type="component" value="Unassembled WGS sequence"/>
</dbReference>